<name>Q8LRM3_PETHY</name>
<evidence type="ECO:0000256" key="1">
    <source>
        <dbReference type="ARBA" id="ARBA00004123"/>
    </source>
</evidence>
<dbReference type="PANTHER" id="PTHR31744">
    <property type="entry name" value="PROTEIN CUP-SHAPED COTYLEDON 2-RELATED"/>
    <property type="match status" value="1"/>
</dbReference>
<dbReference type="Pfam" id="PF02365">
    <property type="entry name" value="NAM"/>
    <property type="match status" value="1"/>
</dbReference>
<keyword evidence="3" id="KW-0238">DNA-binding</keyword>
<gene>
    <name evidence="8" type="primary">NH2</name>
</gene>
<proteinExistence type="evidence at transcript level"/>
<dbReference type="AlphaFoldDB" id="Q8LRM3"/>
<feature type="region of interest" description="Disordered" evidence="6">
    <location>
        <begin position="210"/>
        <end position="270"/>
    </location>
</feature>
<dbReference type="FunFam" id="2.170.150.80:FF:000002">
    <property type="entry name" value="Nac domain-containing protein 86"/>
    <property type="match status" value="1"/>
</dbReference>
<dbReference type="Gene3D" id="2.170.150.80">
    <property type="entry name" value="NAC domain"/>
    <property type="match status" value="1"/>
</dbReference>
<keyword evidence="2" id="KW-0805">Transcription regulation</keyword>
<evidence type="ECO:0000256" key="5">
    <source>
        <dbReference type="ARBA" id="ARBA00023242"/>
    </source>
</evidence>
<dbReference type="GO" id="GO:0006355">
    <property type="term" value="P:regulation of DNA-templated transcription"/>
    <property type="evidence" value="ECO:0007669"/>
    <property type="project" value="InterPro"/>
</dbReference>
<evidence type="ECO:0000256" key="6">
    <source>
        <dbReference type="SAM" id="MobiDB-lite"/>
    </source>
</evidence>
<keyword evidence="5" id="KW-0539">Nucleus</keyword>
<dbReference type="PANTHER" id="PTHR31744:SF210">
    <property type="entry name" value="NAC DOMAIN-CONTAINING PROTEIN 86-LIKE"/>
    <property type="match status" value="1"/>
</dbReference>
<evidence type="ECO:0000259" key="7">
    <source>
        <dbReference type="PROSITE" id="PS51005"/>
    </source>
</evidence>
<protein>
    <submittedName>
        <fullName evidence="8">Nam-like protein 2</fullName>
    </submittedName>
</protein>
<dbReference type="GO" id="GO:0005634">
    <property type="term" value="C:nucleus"/>
    <property type="evidence" value="ECO:0007669"/>
    <property type="project" value="UniProtKB-SubCell"/>
</dbReference>
<dbReference type="SUPFAM" id="SSF101941">
    <property type="entry name" value="NAC domain"/>
    <property type="match status" value="1"/>
</dbReference>
<dbReference type="InterPro" id="IPR036093">
    <property type="entry name" value="NAC_dom_sf"/>
</dbReference>
<evidence type="ECO:0000256" key="4">
    <source>
        <dbReference type="ARBA" id="ARBA00023163"/>
    </source>
</evidence>
<reference evidence="8" key="1">
    <citation type="submission" date="2002-05" db="EMBL/GenBank/DDBJ databases">
        <title>Characterization of the NAC domain family of Petunia hybrida.</title>
        <authorList>
            <person name="Souer E."/>
            <person name="van Houwelingen A."/>
            <person name="van Bruijnsvoort L."/>
            <person name="Bliek M."/>
            <person name="de Bruin R."/>
            <person name="Mol J."/>
            <person name="Koes R."/>
        </authorList>
    </citation>
    <scope>NUCLEOTIDE SEQUENCE</scope>
</reference>
<organism evidence="8">
    <name type="scientific">Petunia hybrida</name>
    <name type="common">Petunia</name>
    <dbReference type="NCBI Taxonomy" id="4102"/>
    <lineage>
        <taxon>Eukaryota</taxon>
        <taxon>Viridiplantae</taxon>
        <taxon>Streptophyta</taxon>
        <taxon>Embryophyta</taxon>
        <taxon>Tracheophyta</taxon>
        <taxon>Spermatophyta</taxon>
        <taxon>Magnoliopsida</taxon>
        <taxon>eudicotyledons</taxon>
        <taxon>Gunneridae</taxon>
        <taxon>Pentapetalae</taxon>
        <taxon>asterids</taxon>
        <taxon>lamiids</taxon>
        <taxon>Solanales</taxon>
        <taxon>Solanaceae</taxon>
        <taxon>Petunioideae</taxon>
        <taxon>Petunia</taxon>
    </lineage>
</organism>
<comment type="subcellular location">
    <subcellularLocation>
        <location evidence="1">Nucleus</location>
    </subcellularLocation>
</comment>
<keyword evidence="4" id="KW-0804">Transcription</keyword>
<evidence type="ECO:0000256" key="2">
    <source>
        <dbReference type="ARBA" id="ARBA00023015"/>
    </source>
</evidence>
<feature type="compositionally biased region" description="Polar residues" evidence="6">
    <location>
        <begin position="210"/>
        <end position="229"/>
    </location>
</feature>
<dbReference type="PROSITE" id="PS51005">
    <property type="entry name" value="NAC"/>
    <property type="match status" value="1"/>
</dbReference>
<dbReference type="GO" id="GO:0003677">
    <property type="term" value="F:DNA binding"/>
    <property type="evidence" value="ECO:0007669"/>
    <property type="project" value="UniProtKB-KW"/>
</dbReference>
<sequence length="487" mass="54071">MGRLPPGFRFHPTDVELVMYYLKRKIMGKKLHFDAITELNIYKVSPWDLPGKCCYKSKDLEWYFFCPRERKYASGARMNRATETGYWKTTGKDRSVIYDEKVVGSVKTLIFHRGHPPKGQRTDWVIHEYRFEDKGLADAGFVQDAYVLCRVFQKNGLGPKNGAQYGAPFKEDDWEDDEVPAAEPFTLDVFSAPPGLPENQSYSIVSSLVDPGSTSGWHSGEPSQPSIQRIPSDERDPGELPAEPNPSNVSSMNWMPSDKLDDEEVPGESNPSNILSALLVLPDKESYSIGSSMINPGPGPSNALLCTNEMHLDEQDDEIIGLLAHFTDDPSLLSAGNENSQNMENFNQDLNALTPFTGGNDIFDGLGDIDNWAGLGQSRSNISASWGANYSFNHMIVPDDVAFMELNDLETPLYHSAETIETGQFGLGNFYAPYNSNVDMQQLSFASNHVLENQLPMLPVSYTQQVNHSGMVRPCSLQVRGGSSLGQ</sequence>
<dbReference type="InterPro" id="IPR003441">
    <property type="entry name" value="NAC-dom"/>
</dbReference>
<evidence type="ECO:0000313" key="8">
    <source>
        <dbReference type="EMBL" id="AAM34765.1"/>
    </source>
</evidence>
<dbReference type="EMBL" id="AF509865">
    <property type="protein sequence ID" value="AAM34765.1"/>
    <property type="molecule type" value="mRNA"/>
</dbReference>
<feature type="compositionally biased region" description="Polar residues" evidence="6">
    <location>
        <begin position="245"/>
        <end position="254"/>
    </location>
</feature>
<feature type="domain" description="NAC" evidence="7">
    <location>
        <begin position="4"/>
        <end position="154"/>
    </location>
</feature>
<accession>Q8LRM3</accession>
<evidence type="ECO:0000256" key="3">
    <source>
        <dbReference type="ARBA" id="ARBA00023125"/>
    </source>
</evidence>